<name>A0A4Q1CMV0_9BACT</name>
<dbReference type="EMBL" id="SDHW01000001">
    <property type="protein sequence ID" value="RXK62370.1"/>
    <property type="molecule type" value="Genomic_DNA"/>
</dbReference>
<dbReference type="OrthoDB" id="1494459at2"/>
<dbReference type="RefSeq" id="WP_129129741.1">
    <property type="nucleotide sequence ID" value="NZ_SDHW01000001.1"/>
</dbReference>
<keyword evidence="2" id="KW-1185">Reference proteome</keyword>
<reference evidence="1 2" key="1">
    <citation type="submission" date="2019-01" db="EMBL/GenBank/DDBJ databases">
        <title>Lacibacter sp. strain TTM-7.</title>
        <authorList>
            <person name="Chen W.-M."/>
        </authorList>
    </citation>
    <scope>NUCLEOTIDE SEQUENCE [LARGE SCALE GENOMIC DNA]</scope>
    <source>
        <strain evidence="1 2">TTM-7</strain>
    </source>
</reference>
<sequence length="190" mass="21864">MQRNLLFLTRMLRYLFLLFLLLPAFTKAGDSTVVAEKNVRLKGYRKIFYQVICMHPKLNSPLERALLKHYLQGSGTAFELSTADFQKMKALLRLLPSSTTNCRPVTKDYCVIPANLSDDDYFGWALGNITVVYNNEQLPVTFIDRYDFNRKPKGQRKVKGELVTRIFGLIAPRKAKVFLVTYNANAYELP</sequence>
<comment type="caution">
    <text evidence="1">The sequence shown here is derived from an EMBL/GenBank/DDBJ whole genome shotgun (WGS) entry which is preliminary data.</text>
</comment>
<proteinExistence type="predicted"/>
<organism evidence="1 2">
    <name type="scientific">Lacibacter luteus</name>
    <dbReference type="NCBI Taxonomy" id="2508719"/>
    <lineage>
        <taxon>Bacteria</taxon>
        <taxon>Pseudomonadati</taxon>
        <taxon>Bacteroidota</taxon>
        <taxon>Chitinophagia</taxon>
        <taxon>Chitinophagales</taxon>
        <taxon>Chitinophagaceae</taxon>
        <taxon>Lacibacter</taxon>
    </lineage>
</organism>
<evidence type="ECO:0000313" key="1">
    <source>
        <dbReference type="EMBL" id="RXK62370.1"/>
    </source>
</evidence>
<gene>
    <name evidence="1" type="ORF">ESA94_04995</name>
</gene>
<protein>
    <submittedName>
        <fullName evidence="1">Uncharacterized protein</fullName>
    </submittedName>
</protein>
<evidence type="ECO:0000313" key="2">
    <source>
        <dbReference type="Proteomes" id="UP000290204"/>
    </source>
</evidence>
<dbReference type="AlphaFoldDB" id="A0A4Q1CMV0"/>
<dbReference type="Proteomes" id="UP000290204">
    <property type="component" value="Unassembled WGS sequence"/>
</dbReference>
<accession>A0A4Q1CMV0</accession>